<evidence type="ECO:0000313" key="5">
    <source>
        <dbReference type="EMBL" id="QEX18288.1"/>
    </source>
</evidence>
<sequence>MTATARPLSVSQGSGPQPVGRPSRLRALAIASGKGGVGKTWLAISLAQALAKLQERVLLFDGDLGLANVDIQLGLMPRSDLGAVVERGRAMTEAITNYPPGNFDVVAGRAGTASLAAMSGERLAKLGDELFQTAAAYDRLLLDLGAGVERTVRQLCRRAGSVLVVTTDEPTALTDAYAFIKLGVSQGDIGDLRIAVNMAGSLAEGERTYSTLLRACQSFLKIEPPLAGVIRRDARVKDSIRAQTPVAIRHPDSAAAADVMALARKLKEARP</sequence>
<dbReference type="GO" id="GO:0005829">
    <property type="term" value="C:cytosol"/>
    <property type="evidence" value="ECO:0007669"/>
    <property type="project" value="TreeGrafter"/>
</dbReference>
<name>A0A5J6ML91_9PROT</name>
<feature type="domain" description="CobQ/CobB/MinD/ParA nucleotide binding" evidence="4">
    <location>
        <begin position="28"/>
        <end position="243"/>
    </location>
</feature>
<keyword evidence="2" id="KW-0067">ATP-binding</keyword>
<keyword evidence="1" id="KW-0547">Nucleotide-binding</keyword>
<dbReference type="PANTHER" id="PTHR43384">
    <property type="entry name" value="SEPTUM SITE-DETERMINING PROTEIN MIND HOMOLOG, CHLOROPLASTIC-RELATED"/>
    <property type="match status" value="1"/>
</dbReference>
<dbReference type="GO" id="GO:0051782">
    <property type="term" value="P:negative regulation of cell division"/>
    <property type="evidence" value="ECO:0007669"/>
    <property type="project" value="TreeGrafter"/>
</dbReference>
<dbReference type="EMBL" id="CP042906">
    <property type="protein sequence ID" value="QEX18288.1"/>
    <property type="molecule type" value="Genomic_DNA"/>
</dbReference>
<reference evidence="5 6" key="1">
    <citation type="submission" date="2019-08" db="EMBL/GenBank/DDBJ databases">
        <title>Hyperibacter terrae gen. nov., sp. nov. and Hyperibacter viscosus sp. nov., two new members in the family Rhodospirillaceae isolated from the rhizosphere of Hypericum perforatum.</title>
        <authorList>
            <person name="Noviana Z."/>
        </authorList>
    </citation>
    <scope>NUCLEOTIDE SEQUENCE [LARGE SCALE GENOMIC DNA]</scope>
    <source>
        <strain evidence="5 6">R5913</strain>
    </source>
</reference>
<dbReference type="Gene3D" id="3.40.50.300">
    <property type="entry name" value="P-loop containing nucleotide triphosphate hydrolases"/>
    <property type="match status" value="1"/>
</dbReference>
<evidence type="ECO:0000256" key="3">
    <source>
        <dbReference type="SAM" id="MobiDB-lite"/>
    </source>
</evidence>
<evidence type="ECO:0000256" key="1">
    <source>
        <dbReference type="ARBA" id="ARBA00022741"/>
    </source>
</evidence>
<proteinExistence type="predicted"/>
<accession>A0A5J6ML91</accession>
<dbReference type="PANTHER" id="PTHR43384:SF4">
    <property type="entry name" value="CELLULOSE BIOSYNTHESIS PROTEIN BCSQ-RELATED"/>
    <property type="match status" value="1"/>
</dbReference>
<keyword evidence="6" id="KW-1185">Reference proteome</keyword>
<feature type="region of interest" description="Disordered" evidence="3">
    <location>
        <begin position="1"/>
        <end position="21"/>
    </location>
</feature>
<dbReference type="Proteomes" id="UP000326202">
    <property type="component" value="Chromosome"/>
</dbReference>
<dbReference type="GO" id="GO:0009898">
    <property type="term" value="C:cytoplasmic side of plasma membrane"/>
    <property type="evidence" value="ECO:0007669"/>
    <property type="project" value="TreeGrafter"/>
</dbReference>
<dbReference type="InterPro" id="IPR025501">
    <property type="entry name" value="MinD_FleN"/>
</dbReference>
<dbReference type="PIRSF" id="PIRSF003092">
    <property type="entry name" value="MinD"/>
    <property type="match status" value="1"/>
</dbReference>
<organism evidence="5 6">
    <name type="scientific">Hypericibacter terrae</name>
    <dbReference type="NCBI Taxonomy" id="2602015"/>
    <lineage>
        <taxon>Bacteria</taxon>
        <taxon>Pseudomonadati</taxon>
        <taxon>Pseudomonadota</taxon>
        <taxon>Alphaproteobacteria</taxon>
        <taxon>Rhodospirillales</taxon>
        <taxon>Dongiaceae</taxon>
        <taxon>Hypericibacter</taxon>
    </lineage>
</organism>
<protein>
    <submittedName>
        <fullName evidence="5">Site-determining protein</fullName>
    </submittedName>
</protein>
<gene>
    <name evidence="5" type="ORF">FRZ44_35930</name>
</gene>
<dbReference type="GO" id="GO:0005524">
    <property type="term" value="F:ATP binding"/>
    <property type="evidence" value="ECO:0007669"/>
    <property type="project" value="UniProtKB-KW"/>
</dbReference>
<dbReference type="AlphaFoldDB" id="A0A5J6ML91"/>
<dbReference type="OrthoDB" id="9816297at2"/>
<evidence type="ECO:0000259" key="4">
    <source>
        <dbReference type="Pfam" id="PF01656"/>
    </source>
</evidence>
<feature type="compositionally biased region" description="Polar residues" evidence="3">
    <location>
        <begin position="1"/>
        <end position="15"/>
    </location>
</feature>
<dbReference type="InterPro" id="IPR027417">
    <property type="entry name" value="P-loop_NTPase"/>
</dbReference>
<dbReference type="InterPro" id="IPR050625">
    <property type="entry name" value="ParA/MinD_ATPase"/>
</dbReference>
<dbReference type="GO" id="GO:0016887">
    <property type="term" value="F:ATP hydrolysis activity"/>
    <property type="evidence" value="ECO:0007669"/>
    <property type="project" value="TreeGrafter"/>
</dbReference>
<evidence type="ECO:0000256" key="2">
    <source>
        <dbReference type="ARBA" id="ARBA00022840"/>
    </source>
</evidence>
<dbReference type="KEGG" id="htq:FRZ44_35930"/>
<dbReference type="SUPFAM" id="SSF52540">
    <property type="entry name" value="P-loop containing nucleoside triphosphate hydrolases"/>
    <property type="match status" value="1"/>
</dbReference>
<dbReference type="Pfam" id="PF01656">
    <property type="entry name" value="CbiA"/>
    <property type="match status" value="1"/>
</dbReference>
<evidence type="ECO:0000313" key="6">
    <source>
        <dbReference type="Proteomes" id="UP000326202"/>
    </source>
</evidence>
<dbReference type="InterPro" id="IPR002586">
    <property type="entry name" value="CobQ/CobB/MinD/ParA_Nub-bd_dom"/>
</dbReference>
<dbReference type="RefSeq" id="WP_151178466.1">
    <property type="nucleotide sequence ID" value="NZ_CP042906.1"/>
</dbReference>